<gene>
    <name evidence="3" type="ORF">LPB3_10185</name>
</gene>
<evidence type="ECO:0008006" key="5">
    <source>
        <dbReference type="Google" id="ProtNLM"/>
    </source>
</evidence>
<dbReference type="PROSITE" id="PS51257">
    <property type="entry name" value="PROKAR_LIPOPROTEIN"/>
    <property type="match status" value="1"/>
</dbReference>
<evidence type="ECO:0000259" key="1">
    <source>
        <dbReference type="Pfam" id="PF13472"/>
    </source>
</evidence>
<dbReference type="Gene3D" id="3.40.50.1110">
    <property type="entry name" value="SGNH hydrolase"/>
    <property type="match status" value="1"/>
</dbReference>
<feature type="domain" description="SGNH hydrolase-type esterase" evidence="1">
    <location>
        <begin position="147"/>
        <end position="292"/>
    </location>
</feature>
<dbReference type="InterPro" id="IPR036514">
    <property type="entry name" value="SGNH_hydro_sf"/>
</dbReference>
<name>A0A1B8TS47_9FLAO</name>
<comment type="caution">
    <text evidence="3">The sequence shown here is derived from an EMBL/GenBank/DDBJ whole genome shotgun (WGS) entry which is preliminary data.</text>
</comment>
<dbReference type="Proteomes" id="UP000092584">
    <property type="component" value="Unassembled WGS sequence"/>
</dbReference>
<dbReference type="InterPro" id="IPR013830">
    <property type="entry name" value="SGNH_hydro"/>
</dbReference>
<dbReference type="KEGG" id="pob:LPB03_10175"/>
<dbReference type="PANTHER" id="PTHR37834:SF2">
    <property type="entry name" value="ESTERASE, SGNH HYDROLASE-TYPE"/>
    <property type="match status" value="1"/>
</dbReference>
<protein>
    <recommendedName>
        <fullName evidence="5">GDSL family lipase</fullName>
    </recommendedName>
</protein>
<organism evidence="3 4">
    <name type="scientific">Polaribacter vadi</name>
    <dbReference type="NCBI Taxonomy" id="1774273"/>
    <lineage>
        <taxon>Bacteria</taxon>
        <taxon>Pseudomonadati</taxon>
        <taxon>Bacteroidota</taxon>
        <taxon>Flavobacteriia</taxon>
        <taxon>Flavobacteriales</taxon>
        <taxon>Flavobacteriaceae</taxon>
    </lineage>
</organism>
<accession>A0A1B8TS47</accession>
<evidence type="ECO:0000259" key="2">
    <source>
        <dbReference type="Pfam" id="PF17996"/>
    </source>
</evidence>
<evidence type="ECO:0000313" key="3">
    <source>
        <dbReference type="EMBL" id="OBY62523.1"/>
    </source>
</evidence>
<proteinExistence type="predicted"/>
<sequence length="359" mass="40872">MSKSFLPIVFLLLLFSCKEKSQKMYNSTNKLIKYSGRFEKISDTKTALISSASSAEFTVKGDSVTIYVQSENTVRNYFVIAINDEYQKRYKLEGDSIQKITLKTPKKESNKIGIYKATEASSGNIIFHGFDAFDLISTDEKPFLIEFIGDSITCGALADNSDIDCNEGEYIDQHNAYLAYGPRLARTLNADFILSSVSGMGMYRNWNDENIEEPIMPQVYENLYLNTDSSKKYAFKTQPDMVSICLGTNDMSDGDGVKNRLPFNEEKYTENYINFVETIYSHYPNTQVVLLNSPMVSGDKNTTLISCLKNVKDHFKDKEIKIFEFDELLVNGCNYHPSIQDHKEIATQLLPFFKQVLNQ</sequence>
<dbReference type="Pfam" id="PF17996">
    <property type="entry name" value="CE2_N"/>
    <property type="match status" value="1"/>
</dbReference>
<dbReference type="GO" id="GO:0052689">
    <property type="term" value="F:carboxylic ester hydrolase activity"/>
    <property type="evidence" value="ECO:0007669"/>
    <property type="project" value="InterPro"/>
</dbReference>
<dbReference type="CDD" id="cd01831">
    <property type="entry name" value="Endoglucanase_E_like"/>
    <property type="match status" value="1"/>
</dbReference>
<dbReference type="InterPro" id="IPR040794">
    <property type="entry name" value="CE2_N"/>
</dbReference>
<dbReference type="SUPFAM" id="SSF52266">
    <property type="entry name" value="SGNH hydrolase"/>
    <property type="match status" value="1"/>
</dbReference>
<keyword evidence="4" id="KW-1185">Reference proteome</keyword>
<dbReference type="AlphaFoldDB" id="A0A1B8TS47"/>
<evidence type="ECO:0000313" key="4">
    <source>
        <dbReference type="Proteomes" id="UP000092584"/>
    </source>
</evidence>
<dbReference type="InterPro" id="IPR037461">
    <property type="entry name" value="CtCE2-like_dom"/>
</dbReference>
<dbReference type="PANTHER" id="PTHR37834">
    <property type="entry name" value="GDSL-LIKE LIPASE/ACYLHYDROLASE DOMAIN PROTEIN (AFU_ORTHOLOGUE AFUA_2G00620)"/>
    <property type="match status" value="1"/>
</dbReference>
<dbReference type="InterPro" id="IPR052762">
    <property type="entry name" value="PCW_deacetylase/CE"/>
</dbReference>
<feature type="domain" description="Carbohydrate esterase 2 N-terminal" evidence="2">
    <location>
        <begin position="34"/>
        <end position="132"/>
    </location>
</feature>
<reference evidence="4" key="1">
    <citation type="submission" date="2016-02" db="EMBL/GenBank/DDBJ databases">
        <authorList>
            <person name="Shin S.-K."/>
            <person name="Yi H."/>
            <person name="Kim E."/>
        </authorList>
    </citation>
    <scope>NUCLEOTIDE SEQUENCE [LARGE SCALE GENOMIC DNA]</scope>
    <source>
        <strain evidence="4">LPB0003</strain>
    </source>
</reference>
<dbReference type="Gene3D" id="2.60.120.260">
    <property type="entry name" value="Galactose-binding domain-like"/>
    <property type="match status" value="1"/>
</dbReference>
<dbReference type="STRING" id="1774273.LPB03_10175"/>
<dbReference type="Pfam" id="PF13472">
    <property type="entry name" value="Lipase_GDSL_2"/>
    <property type="match status" value="1"/>
</dbReference>
<dbReference type="EMBL" id="LSFM01000023">
    <property type="protein sequence ID" value="OBY62523.1"/>
    <property type="molecule type" value="Genomic_DNA"/>
</dbReference>